<accession>A0A482MNJ3</accession>
<evidence type="ECO:0000313" key="1">
    <source>
        <dbReference type="EMBL" id="QBQ74680.1"/>
    </source>
</evidence>
<keyword evidence="2" id="KW-1185">Reference proteome</keyword>
<dbReference type="Proteomes" id="UP000301424">
    <property type="component" value="Segment"/>
</dbReference>
<reference evidence="1 2" key="1">
    <citation type="submission" date="2019-02" db="EMBL/GenBank/DDBJ databases">
        <title>Complete genome sequence of Burkholderia cenocepacia phage BcepSauron.</title>
        <authorList>
            <person name="Park K."/>
            <person name="Gonzalez C."/>
            <person name="Liu M."/>
            <person name="Gill J."/>
        </authorList>
    </citation>
    <scope>NUCLEOTIDE SEQUENCE [LARGE SCALE GENOMIC DNA]</scope>
</reference>
<proteinExistence type="predicted"/>
<gene>
    <name evidence="1" type="ORF">BcepSauron_300</name>
</gene>
<protein>
    <submittedName>
        <fullName evidence="1">Transport protein</fullName>
    </submittedName>
</protein>
<evidence type="ECO:0000313" key="2">
    <source>
        <dbReference type="Proteomes" id="UP000301424"/>
    </source>
</evidence>
<organism evidence="1 2">
    <name type="scientific">Burkholderia phage BcepSauron</name>
    <dbReference type="NCBI Taxonomy" id="2530033"/>
    <lineage>
        <taxon>Viruses</taxon>
        <taxon>Duplodnaviria</taxon>
        <taxon>Heunggongvirae</taxon>
        <taxon>Uroviricota</taxon>
        <taxon>Caudoviricetes</taxon>
        <taxon>Sarumanvirus</taxon>
        <taxon>Sarumanvirus bcepsauron</taxon>
    </lineage>
</organism>
<name>A0A482MNJ3_9CAUD</name>
<dbReference type="EMBL" id="MK552141">
    <property type="protein sequence ID" value="QBQ74680.1"/>
    <property type="molecule type" value="Genomic_DNA"/>
</dbReference>
<sequence length="283" mass="31176">MATYKPSFPRINEGLSAPSDQTVVPVLTPQMRVIGFASIAKTTFTGSETTLTLASGPVPLVSVQLAPTVDTNDVNGTREVQEFMAIMWPENVQYQRPWIGYPELVLADDPHMIDYWGFWSLPVNTIMYRFSKGYYLTALQFNLAPAAARDDTTPPTPTPPTDGAIRWAVSLDKATVQQTCAFIDFNWVELFKTNQYVIAKGNDGPNPLSISVTQQPSTGEFKASVLKGIGQSIIGQNQVLYDTIRILRLRDPQPGTYTFKFAVTVTNETGAPTYPVTLTLTVV</sequence>